<reference evidence="1 2" key="1">
    <citation type="submission" date="2018-06" db="EMBL/GenBank/DDBJ databases">
        <title>The draft genome sequence of Crocinitomix sp. SM1701.</title>
        <authorList>
            <person name="Zhang X."/>
        </authorList>
    </citation>
    <scope>NUCLEOTIDE SEQUENCE [LARGE SCALE GENOMIC DNA]</scope>
    <source>
        <strain evidence="1 2">SM1701</strain>
    </source>
</reference>
<dbReference type="EMBL" id="QKSB01000020">
    <property type="protein sequence ID" value="PZE15673.1"/>
    <property type="molecule type" value="Genomic_DNA"/>
</dbReference>
<gene>
    <name evidence="1" type="ORF">DNU06_16840</name>
</gene>
<comment type="caution">
    <text evidence="1">The sequence shown here is derived from an EMBL/GenBank/DDBJ whole genome shotgun (WGS) entry which is preliminary data.</text>
</comment>
<dbReference type="Proteomes" id="UP000249248">
    <property type="component" value="Unassembled WGS sequence"/>
</dbReference>
<keyword evidence="2" id="KW-1185">Reference proteome</keyword>
<sequence>MGCKNDVPIEKSVLDEKIEALSDSRLSIHIDNFRNENSYENDSTHSFHYFKDSITKEQLVKLTYHKYPMVRVYSFLALNEARYEYMQEVIFGHLSDTTEIMLNGGCVIYTRTISDFIMEKAFDYLKGNTKDSLRDLIFYNHPELGAFSNILWDCKGYEPYYQKVLQINQDSATRASLMALASYRKEKDLDFLASEINKLAYDFKKFQIIEEYPHDRFIPFMYDYHKKFQKDNMNDPDDLFYAALASYKNKWANGIFMELINSGPKDYYRNRDRLQAIMKATAKHDTILFEDIRKKAYRNLGKDTFNIRYFDFSKFDSWW</sequence>
<dbReference type="AlphaFoldDB" id="A0A2W1N9F3"/>
<proteinExistence type="predicted"/>
<organism evidence="1 2">
    <name type="scientific">Putridiphycobacter roseus</name>
    <dbReference type="NCBI Taxonomy" id="2219161"/>
    <lineage>
        <taxon>Bacteria</taxon>
        <taxon>Pseudomonadati</taxon>
        <taxon>Bacteroidota</taxon>
        <taxon>Flavobacteriia</taxon>
        <taxon>Flavobacteriales</taxon>
        <taxon>Crocinitomicaceae</taxon>
        <taxon>Putridiphycobacter</taxon>
    </lineage>
</organism>
<protein>
    <submittedName>
        <fullName evidence="1">Uncharacterized protein</fullName>
    </submittedName>
</protein>
<name>A0A2W1N9F3_9FLAO</name>
<accession>A0A2W1N9F3</accession>
<evidence type="ECO:0000313" key="2">
    <source>
        <dbReference type="Proteomes" id="UP000249248"/>
    </source>
</evidence>
<evidence type="ECO:0000313" key="1">
    <source>
        <dbReference type="EMBL" id="PZE15673.1"/>
    </source>
</evidence>